<evidence type="ECO:0000313" key="4">
    <source>
        <dbReference type="Proteomes" id="UP001167160"/>
    </source>
</evidence>
<dbReference type="Proteomes" id="UP001167160">
    <property type="component" value="Unassembled WGS sequence"/>
</dbReference>
<dbReference type="InterPro" id="IPR011010">
    <property type="entry name" value="DNA_brk_join_enz"/>
</dbReference>
<protein>
    <submittedName>
        <fullName evidence="3">Tyrosine-type recombinase/integrase</fullName>
    </submittedName>
</protein>
<dbReference type="Gene3D" id="1.10.443.10">
    <property type="entry name" value="Intergrase catalytic core"/>
    <property type="match status" value="1"/>
</dbReference>
<keyword evidence="4" id="KW-1185">Reference proteome</keyword>
<gene>
    <name evidence="3" type="ORF">M1E25_02605</name>
</gene>
<evidence type="ECO:0000259" key="2">
    <source>
        <dbReference type="PROSITE" id="PS51898"/>
    </source>
</evidence>
<dbReference type="InterPro" id="IPR002104">
    <property type="entry name" value="Integrase_catalytic"/>
</dbReference>
<evidence type="ECO:0000256" key="1">
    <source>
        <dbReference type="ARBA" id="ARBA00023172"/>
    </source>
</evidence>
<dbReference type="SUPFAM" id="SSF56349">
    <property type="entry name" value="DNA breaking-rejoining enzymes"/>
    <property type="match status" value="1"/>
</dbReference>
<proteinExistence type="predicted"/>
<dbReference type="Pfam" id="PF00589">
    <property type="entry name" value="Phage_integrase"/>
    <property type="match status" value="1"/>
</dbReference>
<comment type="caution">
    <text evidence="3">The sequence shown here is derived from an EMBL/GenBank/DDBJ whole genome shotgun (WGS) entry which is preliminary data.</text>
</comment>
<accession>A0ABT0X118</accession>
<evidence type="ECO:0000313" key="3">
    <source>
        <dbReference type="EMBL" id="MCM2576253.1"/>
    </source>
</evidence>
<dbReference type="PROSITE" id="PS51898">
    <property type="entry name" value="TYR_RECOMBINASE"/>
    <property type="match status" value="1"/>
</dbReference>
<name>A0ABT0X118_9ACTN</name>
<organism evidence="3 4">
    <name type="scientific">Streptomyces meridianus</name>
    <dbReference type="NCBI Taxonomy" id="2938945"/>
    <lineage>
        <taxon>Bacteria</taxon>
        <taxon>Bacillati</taxon>
        <taxon>Actinomycetota</taxon>
        <taxon>Actinomycetes</taxon>
        <taxon>Kitasatosporales</taxon>
        <taxon>Streptomycetaceae</taxon>
        <taxon>Streptomyces</taxon>
    </lineage>
</organism>
<dbReference type="RefSeq" id="WP_251408794.1">
    <property type="nucleotide sequence ID" value="NZ_JAMQGM010000002.1"/>
</dbReference>
<dbReference type="EMBL" id="JAMQGM010000002">
    <property type="protein sequence ID" value="MCM2576253.1"/>
    <property type="molecule type" value="Genomic_DNA"/>
</dbReference>
<feature type="domain" description="Tyr recombinase" evidence="2">
    <location>
        <begin position="1"/>
        <end position="113"/>
    </location>
</feature>
<sequence>MPLPLVVAAALSRHIREFAPGADGTLFTTRFGAPYRHDCYGTRIFSAAVRRAGLPPSTTSHDLRHRYASILLAQGESVIGVSERLGHHNASPVLSTYGHLVPDSEDRTRRAVDSAWAACAPPAPRDDATAR</sequence>
<reference evidence="3" key="1">
    <citation type="journal article" date="2023" name="Int. J. Syst. Evol. Microbiol.">
        <title>Streptomyces meridianus sp. nov. isolated from brackish water of the Tagus estuary in Alcochete, Portugal.</title>
        <authorList>
            <person name="Santos J.D.N."/>
            <person name="Klimek D."/>
            <person name="Calusinska M."/>
            <person name="Lobo Da Cunha A."/>
            <person name="Catita J."/>
            <person name="Goncalves H."/>
            <person name="Gonzalez I."/>
            <person name="Reyes F."/>
            <person name="Lage O.M."/>
        </authorList>
    </citation>
    <scope>NUCLEOTIDE SEQUENCE</scope>
    <source>
        <strain evidence="3">MTZ3.1</strain>
    </source>
</reference>
<dbReference type="InterPro" id="IPR013762">
    <property type="entry name" value="Integrase-like_cat_sf"/>
</dbReference>
<keyword evidence="1" id="KW-0233">DNA recombination</keyword>